<sequence length="102" mass="11740">MAKNLGATTLKSRKRSGNPMRDYDNLPPELRRWLSEAALPWRPKSVQQAYQKAVARTGNPQSALAELNRLQEVLISKDASRIWGRDHPDVKLNSLWCGRRFR</sequence>
<organism evidence="2 3">
    <name type="scientific">Thalassococcus halodurans</name>
    <dbReference type="NCBI Taxonomy" id="373675"/>
    <lineage>
        <taxon>Bacteria</taxon>
        <taxon>Pseudomonadati</taxon>
        <taxon>Pseudomonadota</taxon>
        <taxon>Alphaproteobacteria</taxon>
        <taxon>Rhodobacterales</taxon>
        <taxon>Roseobacteraceae</taxon>
        <taxon>Thalassococcus</taxon>
    </lineage>
</organism>
<evidence type="ECO:0000313" key="2">
    <source>
        <dbReference type="EMBL" id="SEG38369.1"/>
    </source>
</evidence>
<gene>
    <name evidence="2" type="ORF">SAMN04488045_2569</name>
</gene>
<dbReference type="EMBL" id="FNUZ01000004">
    <property type="protein sequence ID" value="SEG38369.1"/>
    <property type="molecule type" value="Genomic_DNA"/>
</dbReference>
<dbReference type="Pfam" id="PF20135">
    <property type="entry name" value="DUF6525"/>
    <property type="match status" value="1"/>
</dbReference>
<accession>A0A1H5ZPN7</accession>
<dbReference type="AlphaFoldDB" id="A0A1H5ZPN7"/>
<evidence type="ECO:0000256" key="1">
    <source>
        <dbReference type="SAM" id="MobiDB-lite"/>
    </source>
</evidence>
<feature type="region of interest" description="Disordered" evidence="1">
    <location>
        <begin position="1"/>
        <end position="25"/>
    </location>
</feature>
<name>A0A1H5ZPN7_9RHOB</name>
<dbReference type="OrthoDB" id="7658988at2"/>
<dbReference type="Proteomes" id="UP000236752">
    <property type="component" value="Unassembled WGS sequence"/>
</dbReference>
<evidence type="ECO:0000313" key="3">
    <source>
        <dbReference type="Proteomes" id="UP000236752"/>
    </source>
</evidence>
<proteinExistence type="predicted"/>
<protein>
    <submittedName>
        <fullName evidence="2">Uncharacterized protein</fullName>
    </submittedName>
</protein>
<feature type="compositionally biased region" description="Polar residues" evidence="1">
    <location>
        <begin position="1"/>
        <end position="10"/>
    </location>
</feature>
<keyword evidence="3" id="KW-1185">Reference proteome</keyword>
<dbReference type="InterPro" id="IPR045386">
    <property type="entry name" value="DUF6525"/>
</dbReference>
<reference evidence="2 3" key="1">
    <citation type="submission" date="2016-10" db="EMBL/GenBank/DDBJ databases">
        <authorList>
            <person name="de Groot N.N."/>
        </authorList>
    </citation>
    <scope>NUCLEOTIDE SEQUENCE [LARGE SCALE GENOMIC DNA]</scope>
    <source>
        <strain evidence="2 3">DSM 26915</strain>
    </source>
</reference>